<accession>A0AA41QGB5</accession>
<protein>
    <submittedName>
        <fullName evidence="2">Sugar ABC transporter substrate-binding protein</fullName>
    </submittedName>
</protein>
<dbReference type="AlphaFoldDB" id="A0AA41QGB5"/>
<comment type="caution">
    <text evidence="2">The sequence shown here is derived from an EMBL/GenBank/DDBJ whole genome shotgun (WGS) entry which is preliminary data.</text>
</comment>
<name>A0AA41QGB5_9MICO</name>
<reference evidence="2" key="1">
    <citation type="submission" date="2022-01" db="EMBL/GenBank/DDBJ databases">
        <title>Antribacter sp. nov., isolated from Guizhou of China.</title>
        <authorList>
            <person name="Chengliang C."/>
            <person name="Ya Z."/>
        </authorList>
    </citation>
    <scope>NUCLEOTIDE SEQUENCE</scope>
    <source>
        <strain evidence="2">KLBMP 9083</strain>
    </source>
</reference>
<sequence>MRLNRVHRTIAAVAAATVVGATLAACSGGSEDGGTGGAEGATAEEIEAALQEGGSMTYWTWTPQAEDQVAAFEAAYPNVDVELVDTQGAADNNTELQNAIAAGDGVPDVIQLEYQSIPQFQLPGQLTDLSAFGYADLEDLYTPSTWGAVSQNGGIWGLPQDSGPMALFYNKAVFDQYGIAVPATWEEYVEAGRKLHAADPTKFIANDGGGDAGTVTSLIWQAGGKPFQVDGETVTIDLADEGTQKWADMYQPLIDEELLGDIPGWSDEWFAALGDGTIATLTTGAWMPGVFESGAPAGAGNWRVAPMPTYDGTPANAENGGSAQVVPAAAENKLLAAGFLKWLNSSEESVELFLASGGFPATVSDLQSDEFLSYESEYFGGQKINEVLVAGADSVNPGWAYLPWQSYANSIFTDTVGQAYLDRSSLTDGLAKWQAENVAYGTEQGFTISE</sequence>
<gene>
    <name evidence="2" type="ORF">L1785_14840</name>
</gene>
<evidence type="ECO:0000313" key="2">
    <source>
        <dbReference type="EMBL" id="MCF4122255.1"/>
    </source>
</evidence>
<proteinExistence type="predicted"/>
<feature type="chain" id="PRO_5041243706" evidence="1">
    <location>
        <begin position="25"/>
        <end position="450"/>
    </location>
</feature>
<dbReference type="InterPro" id="IPR006059">
    <property type="entry name" value="SBP"/>
</dbReference>
<dbReference type="RefSeq" id="WP_236090048.1">
    <property type="nucleotide sequence ID" value="NZ_JAKGSG010000040.1"/>
</dbReference>
<dbReference type="PROSITE" id="PS51257">
    <property type="entry name" value="PROKAR_LIPOPROTEIN"/>
    <property type="match status" value="1"/>
</dbReference>
<dbReference type="SUPFAM" id="SSF53850">
    <property type="entry name" value="Periplasmic binding protein-like II"/>
    <property type="match status" value="1"/>
</dbReference>
<dbReference type="InterPro" id="IPR050490">
    <property type="entry name" value="Bact_solute-bd_prot1"/>
</dbReference>
<dbReference type="PANTHER" id="PTHR43649">
    <property type="entry name" value="ARABINOSE-BINDING PROTEIN-RELATED"/>
    <property type="match status" value="1"/>
</dbReference>
<keyword evidence="3" id="KW-1185">Reference proteome</keyword>
<feature type="signal peptide" evidence="1">
    <location>
        <begin position="1"/>
        <end position="24"/>
    </location>
</feature>
<dbReference type="PANTHER" id="PTHR43649:SF14">
    <property type="entry name" value="BLR3389 PROTEIN"/>
    <property type="match status" value="1"/>
</dbReference>
<organism evidence="2 3">
    <name type="scientific">Antribacter soli</name>
    <dbReference type="NCBI Taxonomy" id="2910976"/>
    <lineage>
        <taxon>Bacteria</taxon>
        <taxon>Bacillati</taxon>
        <taxon>Actinomycetota</taxon>
        <taxon>Actinomycetes</taxon>
        <taxon>Micrococcales</taxon>
        <taxon>Promicromonosporaceae</taxon>
        <taxon>Antribacter</taxon>
    </lineage>
</organism>
<evidence type="ECO:0000256" key="1">
    <source>
        <dbReference type="SAM" id="SignalP"/>
    </source>
</evidence>
<dbReference type="CDD" id="cd13585">
    <property type="entry name" value="PBP2_TMBP_like"/>
    <property type="match status" value="1"/>
</dbReference>
<dbReference type="EMBL" id="JAKGSG010000040">
    <property type="protein sequence ID" value="MCF4122255.1"/>
    <property type="molecule type" value="Genomic_DNA"/>
</dbReference>
<dbReference type="Gene3D" id="3.40.190.10">
    <property type="entry name" value="Periplasmic binding protein-like II"/>
    <property type="match status" value="3"/>
</dbReference>
<dbReference type="Pfam" id="PF01547">
    <property type="entry name" value="SBP_bac_1"/>
    <property type="match status" value="1"/>
</dbReference>
<evidence type="ECO:0000313" key="3">
    <source>
        <dbReference type="Proteomes" id="UP001165405"/>
    </source>
</evidence>
<keyword evidence="1" id="KW-0732">Signal</keyword>
<dbReference type="Proteomes" id="UP001165405">
    <property type="component" value="Unassembled WGS sequence"/>
</dbReference>